<dbReference type="Pfam" id="PF04937">
    <property type="entry name" value="DUF659"/>
    <property type="match status" value="1"/>
</dbReference>
<dbReference type="Proteomes" id="UP001157418">
    <property type="component" value="Unassembled WGS sequence"/>
</dbReference>
<dbReference type="PANTHER" id="PTHR32166:SF123">
    <property type="entry name" value="BED-TYPE DOMAIN-CONTAINING PROTEIN"/>
    <property type="match status" value="1"/>
</dbReference>
<reference evidence="2 3" key="1">
    <citation type="submission" date="2022-01" db="EMBL/GenBank/DDBJ databases">
        <authorList>
            <person name="Xiong W."/>
            <person name="Schranz E."/>
        </authorList>
    </citation>
    <scope>NUCLEOTIDE SEQUENCE [LARGE SCALE GENOMIC DNA]</scope>
</reference>
<comment type="caution">
    <text evidence="2">The sequence shown here is derived from an EMBL/GenBank/DDBJ whole genome shotgun (WGS) entry which is preliminary data.</text>
</comment>
<gene>
    <name evidence="2" type="ORF">LVIROSA_LOCUS20313</name>
</gene>
<dbReference type="InterPro" id="IPR012337">
    <property type="entry name" value="RNaseH-like_sf"/>
</dbReference>
<evidence type="ECO:0000259" key="1">
    <source>
        <dbReference type="Pfam" id="PF04937"/>
    </source>
</evidence>
<keyword evidence="3" id="KW-1185">Reference proteome</keyword>
<organism evidence="2 3">
    <name type="scientific">Lactuca virosa</name>
    <dbReference type="NCBI Taxonomy" id="75947"/>
    <lineage>
        <taxon>Eukaryota</taxon>
        <taxon>Viridiplantae</taxon>
        <taxon>Streptophyta</taxon>
        <taxon>Embryophyta</taxon>
        <taxon>Tracheophyta</taxon>
        <taxon>Spermatophyta</taxon>
        <taxon>Magnoliopsida</taxon>
        <taxon>eudicotyledons</taxon>
        <taxon>Gunneridae</taxon>
        <taxon>Pentapetalae</taxon>
        <taxon>asterids</taxon>
        <taxon>campanulids</taxon>
        <taxon>Asterales</taxon>
        <taxon>Asteraceae</taxon>
        <taxon>Cichorioideae</taxon>
        <taxon>Cichorieae</taxon>
        <taxon>Lactucinae</taxon>
        <taxon>Lactuca</taxon>
    </lineage>
</organism>
<name>A0AAU9NCR2_9ASTR</name>
<dbReference type="PANTHER" id="PTHR32166">
    <property type="entry name" value="OSJNBA0013A04.12 PROTEIN"/>
    <property type="match status" value="1"/>
</dbReference>
<dbReference type="SUPFAM" id="SSF53098">
    <property type="entry name" value="Ribonuclease H-like"/>
    <property type="match status" value="1"/>
</dbReference>
<dbReference type="AlphaFoldDB" id="A0AAU9NCR2"/>
<protein>
    <recommendedName>
        <fullName evidence="1">DUF659 domain-containing protein</fullName>
    </recommendedName>
</protein>
<sequence length="164" mass="18757">MVNSPKGSMFVKSVDVSDVSKDADLLFHVLDKMVEEVGEKNVVQVVTDNASAYVRAGKMLEAKREHLYWIPCACSLLVFDAGGHWKKEWEKAKWSSKDQIAKKIKVLRLVDGEKYPATGYIYEAMDRAKEAIRDSFSNADDYKTTFQIIDQRWECQLHKPLHAT</sequence>
<evidence type="ECO:0000313" key="3">
    <source>
        <dbReference type="Proteomes" id="UP001157418"/>
    </source>
</evidence>
<accession>A0AAU9NCR2</accession>
<proteinExistence type="predicted"/>
<dbReference type="InterPro" id="IPR007021">
    <property type="entry name" value="DUF659"/>
</dbReference>
<dbReference type="EMBL" id="CAKMRJ010003334">
    <property type="protein sequence ID" value="CAH1433740.1"/>
    <property type="molecule type" value="Genomic_DNA"/>
</dbReference>
<evidence type="ECO:0000313" key="2">
    <source>
        <dbReference type="EMBL" id="CAH1433740.1"/>
    </source>
</evidence>
<feature type="domain" description="DUF659" evidence="1">
    <location>
        <begin position="1"/>
        <end position="74"/>
    </location>
</feature>